<dbReference type="Proteomes" id="UP000245423">
    <property type="component" value="Chromosome 1"/>
</dbReference>
<protein>
    <submittedName>
        <fullName evidence="1">Uncharacterized protein</fullName>
    </submittedName>
</protein>
<evidence type="ECO:0000313" key="2">
    <source>
        <dbReference type="Proteomes" id="UP000245423"/>
    </source>
</evidence>
<dbReference type="HOGENOM" id="CLU_2245326_0_0_9"/>
<dbReference type="AlphaFoldDB" id="M1ZAK3"/>
<sequence>MLDDQVSLIEIGKGEEIIGILAHVDVVLSGDIDAWVVPSFKAVESLGKPFKKKIQLIIGTQEEVEWTDMKAYVKKFSVCNIEKAMTNIEISVLVDTKLEVGFII</sequence>
<dbReference type="OrthoDB" id="9761532at2"/>
<reference evidence="1 2" key="1">
    <citation type="submission" date="2016-11" db="EMBL/GenBank/DDBJ databases">
        <authorList>
            <person name="Manzoor S."/>
        </authorList>
    </citation>
    <scope>NUCLEOTIDE SEQUENCE [LARGE SCALE GENOMIC DNA]</scope>
    <source>
        <strain evidence="1">Clostridium ultunense strain Esp</strain>
    </source>
</reference>
<name>M1ZAK3_9FIRM</name>
<proteinExistence type="predicted"/>
<dbReference type="SUPFAM" id="SSF53187">
    <property type="entry name" value="Zn-dependent exopeptidases"/>
    <property type="match status" value="1"/>
</dbReference>
<organism evidence="1 2">
    <name type="scientific">[Clostridium] ultunense Esp</name>
    <dbReference type="NCBI Taxonomy" id="1288971"/>
    <lineage>
        <taxon>Bacteria</taxon>
        <taxon>Bacillati</taxon>
        <taxon>Bacillota</taxon>
        <taxon>Tissierellia</taxon>
        <taxon>Tissierellales</taxon>
        <taxon>Tepidimicrobiaceae</taxon>
        <taxon>Schnuerera</taxon>
    </lineage>
</organism>
<accession>M1ZAK3</accession>
<gene>
    <name evidence="1" type="ORF">CUESP1_1205</name>
</gene>
<keyword evidence="2" id="KW-1185">Reference proteome</keyword>
<evidence type="ECO:0000313" key="1">
    <source>
        <dbReference type="EMBL" id="SHD76578.1"/>
    </source>
</evidence>
<dbReference type="EMBL" id="LT669839">
    <property type="protein sequence ID" value="SHD76578.1"/>
    <property type="molecule type" value="Genomic_DNA"/>
</dbReference>
<dbReference type="RefSeq" id="WP_005584867.1">
    <property type="nucleotide sequence ID" value="NZ_LT669839.1"/>
</dbReference>